<feature type="transmembrane region" description="Helical" evidence="8">
    <location>
        <begin position="38"/>
        <end position="56"/>
    </location>
</feature>
<dbReference type="Proteomes" id="UP000282454">
    <property type="component" value="Unassembled WGS sequence"/>
</dbReference>
<dbReference type="InterPro" id="IPR050979">
    <property type="entry name" value="LD-transpeptidase"/>
</dbReference>
<dbReference type="InterPro" id="IPR005490">
    <property type="entry name" value="LD_TPept_cat_dom"/>
</dbReference>
<keyword evidence="8" id="KW-0812">Transmembrane</keyword>
<keyword evidence="2" id="KW-0808">Transferase</keyword>
<gene>
    <name evidence="10" type="ORF">CLV68_4455</name>
</gene>
<keyword evidence="8" id="KW-1133">Transmembrane helix</keyword>
<feature type="region of interest" description="Disordered" evidence="7">
    <location>
        <begin position="1"/>
        <end position="32"/>
    </location>
</feature>
<keyword evidence="3 6" id="KW-0133">Cell shape</keyword>
<evidence type="ECO:0000256" key="8">
    <source>
        <dbReference type="SAM" id="Phobius"/>
    </source>
</evidence>
<dbReference type="EMBL" id="RCDD01000003">
    <property type="protein sequence ID" value="RLK58357.1"/>
    <property type="molecule type" value="Genomic_DNA"/>
</dbReference>
<accession>A0A421B1X3</accession>
<dbReference type="OrthoDB" id="5243103at2"/>
<dbReference type="CDD" id="cd16913">
    <property type="entry name" value="YkuD_like"/>
    <property type="match status" value="1"/>
</dbReference>
<reference evidence="10 11" key="1">
    <citation type="submission" date="2018-10" db="EMBL/GenBank/DDBJ databases">
        <title>Genomic Encyclopedia of Archaeal and Bacterial Type Strains, Phase II (KMG-II): from individual species to whole genera.</title>
        <authorList>
            <person name="Goeker M."/>
        </authorList>
    </citation>
    <scope>NUCLEOTIDE SEQUENCE [LARGE SCALE GENOMIC DNA]</scope>
    <source>
        <strain evidence="10 11">DSM 45657</strain>
    </source>
</reference>
<sequence length="320" mass="32759">MNEEDRLGQDDAVTGSRPAAPDSAPAADRAGRRPGPPVIAALVAVVAVLVGLVVILSSTTRERPSVSAPARTRAGAVALVDSATIAPRPVSADQLAALPIATTFGTTANASRDPAPDQVPSGLVAHPTTTVAVFAEPGGEPVAAVPAGQPIGLAPRQSLSDTWLPVFDQRPGWALVGLPSRPNGSVAWLHIDRSIQLRVSPFLVTVDRAGFTLTLARDGARVGQWPVGTGKTGSPTPAGRTFLLAALRDTESTFSEFVLPLGAHSDTHQIYGGGPGTIGVHTWPSAAVYGEASSDGCVRVPPDALRILVGVPLGTPVLIK</sequence>
<dbReference type="GO" id="GO:0071555">
    <property type="term" value="P:cell wall organization"/>
    <property type="evidence" value="ECO:0007669"/>
    <property type="project" value="UniProtKB-UniRule"/>
</dbReference>
<dbReference type="GO" id="GO:0071972">
    <property type="term" value="F:peptidoglycan L,D-transpeptidase activity"/>
    <property type="evidence" value="ECO:0007669"/>
    <property type="project" value="TreeGrafter"/>
</dbReference>
<comment type="pathway">
    <text evidence="1 6">Cell wall biogenesis; peptidoglycan biosynthesis.</text>
</comment>
<dbReference type="GO" id="GO:0008360">
    <property type="term" value="P:regulation of cell shape"/>
    <property type="evidence" value="ECO:0007669"/>
    <property type="project" value="UniProtKB-UniRule"/>
</dbReference>
<keyword evidence="8" id="KW-0472">Membrane</keyword>
<protein>
    <submittedName>
        <fullName evidence="10">L,D-transpeptidase-like protein</fullName>
    </submittedName>
</protein>
<dbReference type="GO" id="GO:0018104">
    <property type="term" value="P:peptidoglycan-protein cross-linking"/>
    <property type="evidence" value="ECO:0007669"/>
    <property type="project" value="TreeGrafter"/>
</dbReference>
<proteinExistence type="predicted"/>
<keyword evidence="4 6" id="KW-0573">Peptidoglycan synthesis</keyword>
<keyword evidence="5 6" id="KW-0961">Cell wall biogenesis/degradation</keyword>
<dbReference type="RefSeq" id="WP_121392786.1">
    <property type="nucleotide sequence ID" value="NZ_RCDD01000003.1"/>
</dbReference>
<feature type="active site" description="Nucleophile" evidence="6">
    <location>
        <position position="297"/>
    </location>
</feature>
<keyword evidence="11" id="KW-1185">Reference proteome</keyword>
<feature type="compositionally biased region" description="Low complexity" evidence="7">
    <location>
        <begin position="16"/>
        <end position="28"/>
    </location>
</feature>
<dbReference type="Pfam" id="PF03734">
    <property type="entry name" value="YkuD"/>
    <property type="match status" value="1"/>
</dbReference>
<evidence type="ECO:0000256" key="7">
    <source>
        <dbReference type="SAM" id="MobiDB-lite"/>
    </source>
</evidence>
<dbReference type="SUPFAM" id="SSF141523">
    <property type="entry name" value="L,D-transpeptidase catalytic domain-like"/>
    <property type="match status" value="1"/>
</dbReference>
<name>A0A421B1X3_9PSEU</name>
<dbReference type="UniPathway" id="UPA00219"/>
<comment type="caution">
    <text evidence="10">The sequence shown here is derived from an EMBL/GenBank/DDBJ whole genome shotgun (WGS) entry which is preliminary data.</text>
</comment>
<dbReference type="InterPro" id="IPR038063">
    <property type="entry name" value="Transpep_catalytic_dom"/>
</dbReference>
<evidence type="ECO:0000313" key="10">
    <source>
        <dbReference type="EMBL" id="RLK58357.1"/>
    </source>
</evidence>
<evidence type="ECO:0000256" key="6">
    <source>
        <dbReference type="PROSITE-ProRule" id="PRU01373"/>
    </source>
</evidence>
<evidence type="ECO:0000256" key="2">
    <source>
        <dbReference type="ARBA" id="ARBA00022679"/>
    </source>
</evidence>
<feature type="active site" description="Proton donor/acceptor" evidence="6">
    <location>
        <position position="281"/>
    </location>
</feature>
<dbReference type="PROSITE" id="PS52029">
    <property type="entry name" value="LD_TPASE"/>
    <property type="match status" value="1"/>
</dbReference>
<dbReference type="PANTHER" id="PTHR30582:SF2">
    <property type="entry name" value="L,D-TRANSPEPTIDASE YCIB-RELATED"/>
    <property type="match status" value="1"/>
</dbReference>
<dbReference type="AlphaFoldDB" id="A0A421B1X3"/>
<evidence type="ECO:0000256" key="1">
    <source>
        <dbReference type="ARBA" id="ARBA00004752"/>
    </source>
</evidence>
<dbReference type="Gene3D" id="2.40.440.10">
    <property type="entry name" value="L,D-transpeptidase catalytic domain-like"/>
    <property type="match status" value="1"/>
</dbReference>
<evidence type="ECO:0000313" key="11">
    <source>
        <dbReference type="Proteomes" id="UP000282454"/>
    </source>
</evidence>
<dbReference type="GO" id="GO:0005576">
    <property type="term" value="C:extracellular region"/>
    <property type="evidence" value="ECO:0007669"/>
    <property type="project" value="TreeGrafter"/>
</dbReference>
<dbReference type="GO" id="GO:0016740">
    <property type="term" value="F:transferase activity"/>
    <property type="evidence" value="ECO:0007669"/>
    <property type="project" value="UniProtKB-KW"/>
</dbReference>
<organism evidence="10 11">
    <name type="scientific">Actinokineospora cianjurensis</name>
    <dbReference type="NCBI Taxonomy" id="585224"/>
    <lineage>
        <taxon>Bacteria</taxon>
        <taxon>Bacillati</taxon>
        <taxon>Actinomycetota</taxon>
        <taxon>Actinomycetes</taxon>
        <taxon>Pseudonocardiales</taxon>
        <taxon>Pseudonocardiaceae</taxon>
        <taxon>Actinokineospora</taxon>
    </lineage>
</organism>
<evidence type="ECO:0000256" key="4">
    <source>
        <dbReference type="ARBA" id="ARBA00022984"/>
    </source>
</evidence>
<feature type="domain" description="L,D-TPase catalytic" evidence="9">
    <location>
        <begin position="202"/>
        <end position="320"/>
    </location>
</feature>
<evidence type="ECO:0000256" key="5">
    <source>
        <dbReference type="ARBA" id="ARBA00023316"/>
    </source>
</evidence>
<evidence type="ECO:0000256" key="3">
    <source>
        <dbReference type="ARBA" id="ARBA00022960"/>
    </source>
</evidence>
<dbReference type="PANTHER" id="PTHR30582">
    <property type="entry name" value="L,D-TRANSPEPTIDASE"/>
    <property type="match status" value="1"/>
</dbReference>
<evidence type="ECO:0000259" key="9">
    <source>
        <dbReference type="PROSITE" id="PS52029"/>
    </source>
</evidence>